<dbReference type="Pfam" id="PF03184">
    <property type="entry name" value="DDE_1"/>
    <property type="match status" value="1"/>
</dbReference>
<dbReference type="InterPro" id="IPR004875">
    <property type="entry name" value="DDE_SF_endonuclease_dom"/>
</dbReference>
<dbReference type="Proteomes" id="UP000324800">
    <property type="component" value="Unassembled WGS sequence"/>
</dbReference>
<evidence type="ECO:0000313" key="4">
    <source>
        <dbReference type="Proteomes" id="UP000324800"/>
    </source>
</evidence>
<feature type="transmembrane region" description="Helical" evidence="1">
    <location>
        <begin position="38"/>
        <end position="57"/>
    </location>
</feature>
<protein>
    <recommendedName>
        <fullName evidence="2">DDE-1 domain-containing protein</fullName>
    </recommendedName>
</protein>
<keyword evidence="1" id="KW-0812">Transmembrane</keyword>
<gene>
    <name evidence="3" type="ORF">EZS28_054527</name>
</gene>
<evidence type="ECO:0000259" key="2">
    <source>
        <dbReference type="Pfam" id="PF03184"/>
    </source>
</evidence>
<keyword evidence="1" id="KW-0472">Membrane</keyword>
<dbReference type="EMBL" id="SNRW01045165">
    <property type="protein sequence ID" value="KAA6321659.1"/>
    <property type="molecule type" value="Genomic_DNA"/>
</dbReference>
<evidence type="ECO:0000313" key="3">
    <source>
        <dbReference type="EMBL" id="KAA6321659.1"/>
    </source>
</evidence>
<dbReference type="InterPro" id="IPR036397">
    <property type="entry name" value="RNaseH_sf"/>
</dbReference>
<dbReference type="AlphaFoldDB" id="A0A5J4QK70"/>
<feature type="non-terminal residue" evidence="3">
    <location>
        <position position="1"/>
    </location>
</feature>
<dbReference type="GO" id="GO:0003676">
    <property type="term" value="F:nucleic acid binding"/>
    <property type="evidence" value="ECO:0007669"/>
    <property type="project" value="InterPro"/>
</dbReference>
<reference evidence="3 4" key="1">
    <citation type="submission" date="2019-03" db="EMBL/GenBank/DDBJ databases">
        <title>Single cell metagenomics reveals metabolic interactions within the superorganism composed of flagellate Streblomastix strix and complex community of Bacteroidetes bacteria on its surface.</title>
        <authorList>
            <person name="Treitli S.C."/>
            <person name="Kolisko M."/>
            <person name="Husnik F."/>
            <person name="Keeling P."/>
            <person name="Hampl V."/>
        </authorList>
    </citation>
    <scope>NUCLEOTIDE SEQUENCE [LARGE SCALE GENOMIC DNA]</scope>
    <source>
        <strain evidence="3">ST1C</strain>
    </source>
</reference>
<accession>A0A5J4QK70</accession>
<dbReference type="Gene3D" id="3.30.420.10">
    <property type="entry name" value="Ribonuclease H-like superfamily/Ribonuclease H"/>
    <property type="match status" value="1"/>
</dbReference>
<feature type="domain" description="DDE-1" evidence="2">
    <location>
        <begin position="50"/>
        <end position="154"/>
    </location>
</feature>
<proteinExistence type="predicted"/>
<sequence length="155" mass="17525">DESGYQAYSDTKDQIIISPKSQGTAPAHIPVDRGEPRFSLLAAITMALEHFIPFYVIRKPLDKEKFRQIGLEHGRNCYLVESNKSTMTAELFIEFLNSCTIPYFTKIREDFETPGRRGYILSDGCPSHTTVAIRELLAQHNIALITPPPNATHYI</sequence>
<name>A0A5J4QK70_9EUKA</name>
<organism evidence="3 4">
    <name type="scientific">Streblomastix strix</name>
    <dbReference type="NCBI Taxonomy" id="222440"/>
    <lineage>
        <taxon>Eukaryota</taxon>
        <taxon>Metamonada</taxon>
        <taxon>Preaxostyla</taxon>
        <taxon>Oxymonadida</taxon>
        <taxon>Streblomastigidae</taxon>
        <taxon>Streblomastix</taxon>
    </lineage>
</organism>
<keyword evidence="1" id="KW-1133">Transmembrane helix</keyword>
<comment type="caution">
    <text evidence="3">The sequence shown here is derived from an EMBL/GenBank/DDBJ whole genome shotgun (WGS) entry which is preliminary data.</text>
</comment>
<evidence type="ECO:0000256" key="1">
    <source>
        <dbReference type="SAM" id="Phobius"/>
    </source>
</evidence>
<dbReference type="OrthoDB" id="7697906at2759"/>